<dbReference type="RefSeq" id="WP_163632869.1">
    <property type="nucleotide sequence ID" value="NZ_JAAAMI010000001.1"/>
</dbReference>
<comment type="caution">
    <text evidence="2">The sequence shown here is derived from an EMBL/GenBank/DDBJ whole genome shotgun (WGS) entry which is preliminary data.</text>
</comment>
<evidence type="ECO:0000313" key="3">
    <source>
        <dbReference type="Proteomes" id="UP000468707"/>
    </source>
</evidence>
<dbReference type="EMBL" id="JAAAMI010000001">
    <property type="protein sequence ID" value="NDV42276.1"/>
    <property type="molecule type" value="Genomic_DNA"/>
</dbReference>
<protein>
    <recommendedName>
        <fullName evidence="4">Collagen-like protein</fullName>
    </recommendedName>
</protein>
<evidence type="ECO:0008006" key="4">
    <source>
        <dbReference type="Google" id="ProtNLM"/>
    </source>
</evidence>
<dbReference type="AlphaFoldDB" id="A0A6I5KNM6"/>
<dbReference type="Pfam" id="PF01391">
    <property type="entry name" value="Collagen"/>
    <property type="match status" value="1"/>
</dbReference>
<dbReference type="Gene3D" id="1.20.5.320">
    <property type="entry name" value="6-Phosphogluconate Dehydrogenase, domain 3"/>
    <property type="match status" value="1"/>
</dbReference>
<name>A0A6I5KNM6_9FLAO</name>
<proteinExistence type="predicted"/>
<dbReference type="PROSITE" id="PS51257">
    <property type="entry name" value="PROKAR_LIPOPROTEIN"/>
    <property type="match status" value="1"/>
</dbReference>
<evidence type="ECO:0000256" key="1">
    <source>
        <dbReference type="SAM" id="SignalP"/>
    </source>
</evidence>
<keyword evidence="1" id="KW-0732">Signal</keyword>
<keyword evidence="3" id="KW-1185">Reference proteome</keyword>
<gene>
    <name evidence="2" type="ORF">GTK07_02965</name>
</gene>
<dbReference type="Proteomes" id="UP000468707">
    <property type="component" value="Unassembled WGS sequence"/>
</dbReference>
<feature type="chain" id="PRO_5026001908" description="Collagen-like protein" evidence="1">
    <location>
        <begin position="23"/>
        <end position="201"/>
    </location>
</feature>
<feature type="signal peptide" evidence="1">
    <location>
        <begin position="1"/>
        <end position="22"/>
    </location>
</feature>
<sequence length="201" mass="21290">MKTIKLLSIAILAMAMSMVSCSGDDGEQGPKGDQGIQGEQGIQGVQGEQGEQGVPGEDGNANVQAFKLDMTEWVGGTFFPFDMPIAAQERANYGYLFYLEYVAGGSTAIHAVPGGSGFASFMAYVDYINDDTSPSGYISFRDYNGVGFDVPAGSYINLIIIAVEINTTGAKATQANAMDQLKADGVDTNDYHAVAKYFGLE</sequence>
<accession>A0A6I5KNM6</accession>
<evidence type="ECO:0000313" key="2">
    <source>
        <dbReference type="EMBL" id="NDV42276.1"/>
    </source>
</evidence>
<dbReference type="InterPro" id="IPR008160">
    <property type="entry name" value="Collagen"/>
</dbReference>
<organism evidence="2 3">
    <name type="scientific">Flagellimonas sediminis</name>
    <dbReference type="NCBI Taxonomy" id="2696468"/>
    <lineage>
        <taxon>Bacteria</taxon>
        <taxon>Pseudomonadati</taxon>
        <taxon>Bacteroidota</taxon>
        <taxon>Flavobacteriia</taxon>
        <taxon>Flavobacteriales</taxon>
        <taxon>Flavobacteriaceae</taxon>
        <taxon>Flagellimonas</taxon>
    </lineage>
</organism>
<reference evidence="2 3" key="1">
    <citation type="submission" date="2020-01" db="EMBL/GenBank/DDBJ databases">
        <title>Muricauda sediminis sp.nov. 40Bstr401.</title>
        <authorList>
            <person name="Xue Z."/>
            <person name="Zhu S."/>
            <person name="Ren N."/>
            <person name="Chen T."/>
            <person name="Chen X."/>
            <person name="Chen J."/>
            <person name="Yang J."/>
        </authorList>
    </citation>
    <scope>NUCLEOTIDE SEQUENCE [LARGE SCALE GENOMIC DNA]</scope>
    <source>
        <strain evidence="2 3">40Bstr401</strain>
    </source>
</reference>